<reference evidence="2 3" key="1">
    <citation type="journal article" date="2021" name="BMC Biol.">
        <title>Horizontally acquired antibacterial genes associated with adaptive radiation of ladybird beetles.</title>
        <authorList>
            <person name="Li H.S."/>
            <person name="Tang X.F."/>
            <person name="Huang Y.H."/>
            <person name="Xu Z.Y."/>
            <person name="Chen M.L."/>
            <person name="Du X.Y."/>
            <person name="Qiu B.Y."/>
            <person name="Chen P.T."/>
            <person name="Zhang W."/>
            <person name="Slipinski A."/>
            <person name="Escalona H.E."/>
            <person name="Waterhouse R.M."/>
            <person name="Zwick A."/>
            <person name="Pang H."/>
        </authorList>
    </citation>
    <scope>NUCLEOTIDE SEQUENCE [LARGE SCALE GENOMIC DNA]</scope>
    <source>
        <strain evidence="2">SYSU2018</strain>
    </source>
</reference>
<feature type="region of interest" description="Disordered" evidence="1">
    <location>
        <begin position="76"/>
        <end position="105"/>
    </location>
</feature>
<keyword evidence="3" id="KW-1185">Reference proteome</keyword>
<feature type="compositionally biased region" description="Acidic residues" evidence="1">
    <location>
        <begin position="95"/>
        <end position="105"/>
    </location>
</feature>
<dbReference type="Proteomes" id="UP001516400">
    <property type="component" value="Unassembled WGS sequence"/>
</dbReference>
<evidence type="ECO:0000256" key="1">
    <source>
        <dbReference type="SAM" id="MobiDB-lite"/>
    </source>
</evidence>
<organism evidence="2 3">
    <name type="scientific">Cryptolaemus montrouzieri</name>
    <dbReference type="NCBI Taxonomy" id="559131"/>
    <lineage>
        <taxon>Eukaryota</taxon>
        <taxon>Metazoa</taxon>
        <taxon>Ecdysozoa</taxon>
        <taxon>Arthropoda</taxon>
        <taxon>Hexapoda</taxon>
        <taxon>Insecta</taxon>
        <taxon>Pterygota</taxon>
        <taxon>Neoptera</taxon>
        <taxon>Endopterygota</taxon>
        <taxon>Coleoptera</taxon>
        <taxon>Polyphaga</taxon>
        <taxon>Cucujiformia</taxon>
        <taxon>Coccinelloidea</taxon>
        <taxon>Coccinellidae</taxon>
        <taxon>Scymninae</taxon>
        <taxon>Scymnini</taxon>
        <taxon>Cryptolaemus</taxon>
    </lineage>
</organism>
<proteinExistence type="predicted"/>
<dbReference type="EMBL" id="JABFTP020000185">
    <property type="protein sequence ID" value="KAL3287882.1"/>
    <property type="molecule type" value="Genomic_DNA"/>
</dbReference>
<evidence type="ECO:0000313" key="3">
    <source>
        <dbReference type="Proteomes" id="UP001516400"/>
    </source>
</evidence>
<name>A0ABD2PAS7_9CUCU</name>
<protein>
    <submittedName>
        <fullName evidence="2">Uncharacterized protein</fullName>
    </submittedName>
</protein>
<sequence length="105" mass="11629">MIYDSWYKLSSTTIFNCYKHAVLVRDGPGIADSISIAPDNNDDDVPLSVWARALKKGLPIENEKLEQYSSVDDDIACEPPTDENILQNVIVNSQDSDDNDVNDGP</sequence>
<gene>
    <name evidence="2" type="ORF">HHI36_002340</name>
</gene>
<accession>A0ABD2PAS7</accession>
<dbReference type="AlphaFoldDB" id="A0ABD2PAS7"/>
<comment type="caution">
    <text evidence="2">The sequence shown here is derived from an EMBL/GenBank/DDBJ whole genome shotgun (WGS) entry which is preliminary data.</text>
</comment>
<evidence type="ECO:0000313" key="2">
    <source>
        <dbReference type="EMBL" id="KAL3287882.1"/>
    </source>
</evidence>